<dbReference type="eggNOG" id="COG1028">
    <property type="taxonomic scope" value="Bacteria"/>
</dbReference>
<dbReference type="GO" id="GO:0006635">
    <property type="term" value="P:fatty acid beta-oxidation"/>
    <property type="evidence" value="ECO:0007669"/>
    <property type="project" value="UniProtKB-UniPathway"/>
</dbReference>
<dbReference type="InterPro" id="IPR002347">
    <property type="entry name" value="SDR_fam"/>
</dbReference>
<dbReference type="UniPathway" id="UPA00659"/>
<dbReference type="eggNOG" id="COG2030">
    <property type="taxonomic scope" value="Bacteria"/>
</dbReference>
<evidence type="ECO:0000313" key="5">
    <source>
        <dbReference type="Proteomes" id="UP000002033"/>
    </source>
</evidence>
<dbReference type="PRINTS" id="PR00080">
    <property type="entry name" value="SDRFAMILY"/>
</dbReference>
<keyword evidence="5" id="KW-1185">Reference proteome</keyword>
<dbReference type="InterPro" id="IPR002539">
    <property type="entry name" value="MaoC-like_dom"/>
</dbReference>
<evidence type="ECO:0000256" key="2">
    <source>
        <dbReference type="ARBA" id="ARBA00006484"/>
    </source>
</evidence>
<dbReference type="PANTHER" id="PTHR42879:SF2">
    <property type="entry name" value="3-OXOACYL-[ACYL-CARRIER-PROTEIN] REDUCTASE FABG"/>
    <property type="match status" value="1"/>
</dbReference>
<dbReference type="CDD" id="cd03449">
    <property type="entry name" value="R_hydratase"/>
    <property type="match status" value="1"/>
</dbReference>
<reference evidence="5" key="1">
    <citation type="journal article" date="2011" name="J. Bacteriol.">
        <title>Genome sequences of eight morphologically diverse alphaproteobacteria.</title>
        <authorList>
            <consortium name="US DOE Joint Genome Institute"/>
            <person name="Brown P.J."/>
            <person name="Kysela D.T."/>
            <person name="Buechlein A."/>
            <person name="Hemmerich C."/>
            <person name="Brun Y.V."/>
        </authorList>
    </citation>
    <scope>NUCLEOTIDE SEQUENCE [LARGE SCALE GENOMIC DNA]</scope>
    <source>
        <strain evidence="5">ATCC 51888 / DSM 1869 / NCIB 11706 / TK 0415</strain>
    </source>
</reference>
<dbReference type="InterPro" id="IPR036291">
    <property type="entry name" value="NAD(P)-bd_dom_sf"/>
</dbReference>
<dbReference type="InterPro" id="IPR020904">
    <property type="entry name" value="Sc_DH/Rdtase_CS"/>
</dbReference>
<dbReference type="SUPFAM" id="SSF51735">
    <property type="entry name" value="NAD(P)-binding Rossmann-fold domains"/>
    <property type="match status" value="1"/>
</dbReference>
<comment type="pathway">
    <text evidence="1">Lipid metabolism; fatty acid beta-oxidation.</text>
</comment>
<dbReference type="KEGG" id="hdn:Hden_0561"/>
<dbReference type="STRING" id="582899.Hden_0561"/>
<evidence type="ECO:0000313" key="4">
    <source>
        <dbReference type="EMBL" id="ADJ22382.1"/>
    </source>
</evidence>
<comment type="similarity">
    <text evidence="2">Belongs to the short-chain dehydrogenases/reductases (SDR) family.</text>
</comment>
<name>D8JSC3_HYPDA</name>
<dbReference type="Gene3D" id="3.10.129.10">
    <property type="entry name" value="Hotdog Thioesterase"/>
    <property type="match status" value="1"/>
</dbReference>
<protein>
    <submittedName>
        <fullName evidence="4">MaoC domain protein dehydratase</fullName>
    </submittedName>
</protein>
<sequence>MQPDRLSELSVGQTESLSRTITAEDVAAFARLSGDYNALHVDDEFAARTEFSERVVHGFLNASLLSTLVGMKIPGRGALYVSQSIEFTRPVFIGDTVEARGTIEAIDQETRLVTLRTEILRNGGECVLRGKAQVKVLRLAEAEKRAERPQVASSALLAGRTALVTGASRGIGRATARLFAQHGANVWINYQRSEAAAQSLVQELTGLGGFCRAIRADVTSDDDVARLMDEIVAAGGLDILVNNAGPKIHSSTFANLQWPDMAQAYELVVGSVFRVTKAALPALKKSKGRVITIASAAAIGRTAYNWLPYVAAKSALLAMSKNLAQELGPHGVTVNSISPSLVDTDLVSNIPERMRQMTVSRTPLRRLATADDVAGAALMLASPYASFITGENMLVTGGEHMI</sequence>
<dbReference type="EMBL" id="CP002083">
    <property type="protein sequence ID" value="ADJ22382.1"/>
    <property type="molecule type" value="Genomic_DNA"/>
</dbReference>
<gene>
    <name evidence="4" type="ordered locus">Hden_0561</name>
</gene>
<proteinExistence type="inferred from homology"/>
<dbReference type="SUPFAM" id="SSF54637">
    <property type="entry name" value="Thioesterase/thiol ester dehydrase-isomerase"/>
    <property type="match status" value="1"/>
</dbReference>
<dbReference type="PANTHER" id="PTHR42879">
    <property type="entry name" value="3-OXOACYL-(ACYL-CARRIER-PROTEIN) REDUCTASE"/>
    <property type="match status" value="1"/>
</dbReference>
<evidence type="ECO:0000256" key="1">
    <source>
        <dbReference type="ARBA" id="ARBA00005005"/>
    </source>
</evidence>
<dbReference type="PROSITE" id="PS00061">
    <property type="entry name" value="ADH_SHORT"/>
    <property type="match status" value="1"/>
</dbReference>
<dbReference type="Pfam" id="PF13561">
    <property type="entry name" value="adh_short_C2"/>
    <property type="match status" value="1"/>
</dbReference>
<dbReference type="InterPro" id="IPR029069">
    <property type="entry name" value="HotDog_dom_sf"/>
</dbReference>
<dbReference type="Pfam" id="PF01575">
    <property type="entry name" value="MaoC_dehydratas"/>
    <property type="match status" value="1"/>
</dbReference>
<dbReference type="PRINTS" id="PR00081">
    <property type="entry name" value="GDHRDH"/>
</dbReference>
<dbReference type="InterPro" id="IPR050259">
    <property type="entry name" value="SDR"/>
</dbReference>
<dbReference type="Proteomes" id="UP000002033">
    <property type="component" value="Chromosome"/>
</dbReference>
<accession>D8JSC3</accession>
<dbReference type="AlphaFoldDB" id="D8JSC3"/>
<feature type="domain" description="MaoC-like" evidence="3">
    <location>
        <begin position="16"/>
        <end position="110"/>
    </location>
</feature>
<evidence type="ECO:0000259" key="3">
    <source>
        <dbReference type="Pfam" id="PF01575"/>
    </source>
</evidence>
<dbReference type="HOGENOM" id="CLU_643821_0_0_5"/>
<dbReference type="FunFam" id="3.40.50.720:FF:000084">
    <property type="entry name" value="Short-chain dehydrogenase reductase"/>
    <property type="match status" value="1"/>
</dbReference>
<dbReference type="GO" id="GO:0004300">
    <property type="term" value="F:enoyl-CoA hydratase activity"/>
    <property type="evidence" value="ECO:0007669"/>
    <property type="project" value="UniProtKB-ARBA"/>
</dbReference>
<dbReference type="Gene3D" id="3.40.50.720">
    <property type="entry name" value="NAD(P)-binding Rossmann-like Domain"/>
    <property type="match status" value="1"/>
</dbReference>
<organism evidence="4 5">
    <name type="scientific">Hyphomicrobium denitrificans (strain ATCC 51888 / DSM 1869 / NCIMB 11706 / TK 0415)</name>
    <dbReference type="NCBI Taxonomy" id="582899"/>
    <lineage>
        <taxon>Bacteria</taxon>
        <taxon>Pseudomonadati</taxon>
        <taxon>Pseudomonadota</taxon>
        <taxon>Alphaproteobacteria</taxon>
        <taxon>Hyphomicrobiales</taxon>
        <taxon>Hyphomicrobiaceae</taxon>
        <taxon>Hyphomicrobium</taxon>
    </lineage>
</organism>